<evidence type="ECO:0000259" key="1">
    <source>
        <dbReference type="Pfam" id="PF01814"/>
    </source>
</evidence>
<keyword evidence="3" id="KW-1185">Reference proteome</keyword>
<accession>A0ABU5DRW4</accession>
<comment type="caution">
    <text evidence="2">The sequence shown here is derived from an EMBL/GenBank/DDBJ whole genome shotgun (WGS) entry which is preliminary data.</text>
</comment>
<gene>
    <name evidence="2" type="ORF">SNE35_31475</name>
</gene>
<feature type="domain" description="Hemerythrin-like" evidence="1">
    <location>
        <begin position="3"/>
        <end position="133"/>
    </location>
</feature>
<dbReference type="Pfam" id="PF01814">
    <property type="entry name" value="Hemerythrin"/>
    <property type="match status" value="1"/>
</dbReference>
<dbReference type="Proteomes" id="UP001285263">
    <property type="component" value="Unassembled WGS sequence"/>
</dbReference>
<evidence type="ECO:0000313" key="2">
    <source>
        <dbReference type="EMBL" id="MDY0749060.1"/>
    </source>
</evidence>
<organism evidence="2 3">
    <name type="scientific">Roseateles agri</name>
    <dbReference type="NCBI Taxonomy" id="3098619"/>
    <lineage>
        <taxon>Bacteria</taxon>
        <taxon>Pseudomonadati</taxon>
        <taxon>Pseudomonadota</taxon>
        <taxon>Betaproteobacteria</taxon>
        <taxon>Burkholderiales</taxon>
        <taxon>Sphaerotilaceae</taxon>
        <taxon>Roseateles</taxon>
    </lineage>
</organism>
<evidence type="ECO:0000313" key="3">
    <source>
        <dbReference type="Proteomes" id="UP001285263"/>
    </source>
</evidence>
<dbReference type="InterPro" id="IPR012312">
    <property type="entry name" value="Hemerythrin-like"/>
</dbReference>
<dbReference type="Gene3D" id="1.20.120.520">
    <property type="entry name" value="nmb1532 protein domain like"/>
    <property type="match status" value="1"/>
</dbReference>
<name>A0ABU5DRW4_9BURK</name>
<proteinExistence type="predicted"/>
<reference evidence="2 3" key="1">
    <citation type="submission" date="2023-11" db="EMBL/GenBank/DDBJ databases">
        <title>Paucibacter sp. nov., isolated from fresh soil in Korea.</title>
        <authorList>
            <person name="Le N.T.T."/>
        </authorList>
    </citation>
    <scope>NUCLEOTIDE SEQUENCE [LARGE SCALE GENOMIC DNA]</scope>
    <source>
        <strain evidence="2 3">R3-3</strain>
    </source>
</reference>
<dbReference type="EMBL" id="JAXCLA010000013">
    <property type="protein sequence ID" value="MDY0749060.1"/>
    <property type="molecule type" value="Genomic_DNA"/>
</dbReference>
<sequence>MNIDKYKTDHVEIMRLVTDLKQMVLGDVKTQPGAIAQKIVAISSTIKLHLAIEDQVLYPALKRSSSVQVAQTATRFQQEMGPIAADFATFARRWNTEQRVSADVITMRMEAVAILDRIHRRMQQENRELYPLAERL</sequence>
<dbReference type="RefSeq" id="WP_320427027.1">
    <property type="nucleotide sequence ID" value="NZ_JAXCLA010000013.1"/>
</dbReference>
<protein>
    <submittedName>
        <fullName evidence="2">Hemerythrin domain-containing protein</fullName>
    </submittedName>
</protein>